<dbReference type="EMBL" id="QXIR01000042">
    <property type="protein sequence ID" value="RIW28603.1"/>
    <property type="molecule type" value="Genomic_DNA"/>
</dbReference>
<feature type="transmembrane region" description="Helical" evidence="7">
    <location>
        <begin position="21"/>
        <end position="54"/>
    </location>
</feature>
<evidence type="ECO:0000256" key="1">
    <source>
        <dbReference type="ARBA" id="ARBA00004429"/>
    </source>
</evidence>
<evidence type="ECO:0000259" key="8">
    <source>
        <dbReference type="Pfam" id="PF06808"/>
    </source>
</evidence>
<evidence type="ECO:0000256" key="5">
    <source>
        <dbReference type="ARBA" id="ARBA00022989"/>
    </source>
</evidence>
<dbReference type="Pfam" id="PF06808">
    <property type="entry name" value="DctM"/>
    <property type="match status" value="1"/>
</dbReference>
<feature type="transmembrane region" description="Helical" evidence="7">
    <location>
        <begin position="263"/>
        <end position="281"/>
    </location>
</feature>
<evidence type="ECO:0000313" key="10">
    <source>
        <dbReference type="Proteomes" id="UP000265801"/>
    </source>
</evidence>
<dbReference type="Proteomes" id="UP000265801">
    <property type="component" value="Unassembled WGS sequence"/>
</dbReference>
<evidence type="ECO:0000256" key="7">
    <source>
        <dbReference type="SAM" id="Phobius"/>
    </source>
</evidence>
<feature type="transmembrane region" description="Helical" evidence="7">
    <location>
        <begin position="293"/>
        <end position="315"/>
    </location>
</feature>
<protein>
    <submittedName>
        <fullName evidence="9">TRAP transporter large permease</fullName>
    </submittedName>
</protein>
<feature type="transmembrane region" description="Helical" evidence="7">
    <location>
        <begin position="335"/>
        <end position="365"/>
    </location>
</feature>
<keyword evidence="2" id="KW-1003">Cell membrane</keyword>
<feature type="transmembrane region" description="Helical" evidence="7">
    <location>
        <begin position="238"/>
        <end position="257"/>
    </location>
</feature>
<keyword evidence="3" id="KW-0997">Cell inner membrane</keyword>
<evidence type="ECO:0000256" key="3">
    <source>
        <dbReference type="ARBA" id="ARBA00022519"/>
    </source>
</evidence>
<comment type="subcellular location">
    <subcellularLocation>
        <location evidence="1">Cell inner membrane</location>
        <topology evidence="1">Multi-pass membrane protein</topology>
    </subcellularLocation>
</comment>
<keyword evidence="5 7" id="KW-1133">Transmembrane helix</keyword>
<feature type="domain" description="TRAP C4-dicarboxylate transport system permease DctM subunit" evidence="8">
    <location>
        <begin position="27"/>
        <end position="438"/>
    </location>
</feature>
<evidence type="ECO:0000313" key="9">
    <source>
        <dbReference type="EMBL" id="RIW28603.1"/>
    </source>
</evidence>
<dbReference type="PIRSF" id="PIRSF006066">
    <property type="entry name" value="HI0050"/>
    <property type="match status" value="1"/>
</dbReference>
<evidence type="ECO:0000256" key="2">
    <source>
        <dbReference type="ARBA" id="ARBA00022475"/>
    </source>
</evidence>
<keyword evidence="4 7" id="KW-0812">Transmembrane</keyword>
<accession>A0A3A1QU41</accession>
<feature type="transmembrane region" description="Helical" evidence="7">
    <location>
        <begin position="66"/>
        <end position="88"/>
    </location>
</feature>
<dbReference type="OrthoDB" id="9785600at2"/>
<feature type="transmembrane region" description="Helical" evidence="7">
    <location>
        <begin position="377"/>
        <end position="403"/>
    </location>
</feature>
<feature type="transmembrane region" description="Helical" evidence="7">
    <location>
        <begin position="418"/>
        <end position="442"/>
    </location>
</feature>
<evidence type="ECO:0000256" key="6">
    <source>
        <dbReference type="ARBA" id="ARBA00023136"/>
    </source>
</evidence>
<organism evidence="9 10">
    <name type="scientific">Bacillus salacetis</name>
    <dbReference type="NCBI Taxonomy" id="2315464"/>
    <lineage>
        <taxon>Bacteria</taxon>
        <taxon>Bacillati</taxon>
        <taxon>Bacillota</taxon>
        <taxon>Bacilli</taxon>
        <taxon>Bacillales</taxon>
        <taxon>Bacillaceae</taxon>
        <taxon>Bacillus</taxon>
    </lineage>
</organism>
<dbReference type="InterPro" id="IPR004681">
    <property type="entry name" value="TRAP_DctM"/>
</dbReference>
<dbReference type="GO" id="GO:0005886">
    <property type="term" value="C:plasma membrane"/>
    <property type="evidence" value="ECO:0007669"/>
    <property type="project" value="UniProtKB-SubCell"/>
</dbReference>
<proteinExistence type="predicted"/>
<name>A0A3A1QU41_9BACI</name>
<dbReference type="NCBIfam" id="TIGR00786">
    <property type="entry name" value="dctM"/>
    <property type="match status" value="1"/>
</dbReference>
<feature type="transmembrane region" description="Helical" evidence="7">
    <location>
        <begin position="190"/>
        <end position="217"/>
    </location>
</feature>
<dbReference type="AlphaFoldDB" id="A0A3A1QU41"/>
<dbReference type="PANTHER" id="PTHR33362">
    <property type="entry name" value="SIALIC ACID TRAP TRANSPORTER PERMEASE PROTEIN SIAT-RELATED"/>
    <property type="match status" value="1"/>
</dbReference>
<keyword evidence="6 7" id="KW-0472">Membrane</keyword>
<dbReference type="InterPro" id="IPR010656">
    <property type="entry name" value="DctM"/>
</dbReference>
<keyword evidence="10" id="KW-1185">Reference proteome</keyword>
<evidence type="ECO:0000256" key="4">
    <source>
        <dbReference type="ARBA" id="ARBA00022692"/>
    </source>
</evidence>
<dbReference type="GO" id="GO:0022857">
    <property type="term" value="F:transmembrane transporter activity"/>
    <property type="evidence" value="ECO:0007669"/>
    <property type="project" value="TreeGrafter"/>
</dbReference>
<comment type="caution">
    <text evidence="9">The sequence shown here is derived from an EMBL/GenBank/DDBJ whole genome shotgun (WGS) entry which is preliminary data.</text>
</comment>
<gene>
    <name evidence="9" type="ORF">D3H55_21310</name>
</gene>
<sequence>MESLSFDLSCYYYNWTKGGEGVIALLFIAFFLLLIIGVPVGISLGTAAIITILWEGTVPLMVIPQKMFISMNSFTLLAIPFFMLTGVIMDKSGLTQRLVNFADSIIGWTRGGMSYVSVSSGMMMGGISGSAPADTAALSSVMTPSMVKMGYPARFAAALQAASGSIGIIIPPSIPMVVLGGIASLSVGKLFLGGVIPGVLIGILLMVVSGIICRKYGYGAGKTKSFSLSYFAQSFKKAILPLLAPVIIVGGILTGVFTPTESSVIAVVYTLILGLAVYKSIKLRELPAIFMEAVISSGNVLLIIAASSLFSWILVSHNFPQILSDLITGVSDSPFFIILVINLIFITGGMFIEGLALLIMFVPILMPLAMAAGMDPLVFGVMIVINIAIGTLTPPVGVCLFVACSSSGVKLDHAMKSAIPFVLVLCLALGLVVMFPEIVTFIPNLIE</sequence>
<reference evidence="9 10" key="1">
    <citation type="submission" date="2018-09" db="EMBL/GenBank/DDBJ databases">
        <title>Bacillus saliacetes sp. nov., isolated from Thai shrimp paste (Ka-pi).</title>
        <authorList>
            <person name="Daroonpunt R."/>
            <person name="Tanasupawat S."/>
            <person name="Yiamsombut S."/>
        </authorList>
    </citation>
    <scope>NUCLEOTIDE SEQUENCE [LARGE SCALE GENOMIC DNA]</scope>
    <source>
        <strain evidence="9 10">SKP7-4</strain>
    </source>
</reference>